<dbReference type="OrthoDB" id="427711at2759"/>
<evidence type="ECO:0000259" key="1">
    <source>
        <dbReference type="PROSITE" id="PS50172"/>
    </source>
</evidence>
<keyword evidence="3" id="KW-1185">Reference proteome</keyword>
<gene>
    <name evidence="2" type="ORF">GSBLH_T00006750001</name>
</gene>
<dbReference type="GO" id="GO:0070987">
    <property type="term" value="P:error-free translesion synthesis"/>
    <property type="evidence" value="ECO:0007669"/>
    <property type="project" value="TreeGrafter"/>
</dbReference>
<sequence>MTIIQTNLQNINHSMDRYVKRKGTQKKSATYSKKSKYLLSAPFPFKKKFDFGKYSKSHDKYYENRSDNSYPICTQLFAGFSFYFDGFLGEKTRLELVELVRAHGGDVEHFYSRSRVGIIIAKNVCYSKEQQYLKKPSLRVLDPQWILDSIENKSLQPFSKYSIIRDKKSCIDSYLQSKESKNRE</sequence>
<dbReference type="PROSITE" id="PS50172">
    <property type="entry name" value="BRCT"/>
    <property type="match status" value="1"/>
</dbReference>
<evidence type="ECO:0000313" key="3">
    <source>
        <dbReference type="Proteomes" id="UP000008312"/>
    </source>
</evidence>
<dbReference type="SMART" id="SM00292">
    <property type="entry name" value="BRCT"/>
    <property type="match status" value="1"/>
</dbReference>
<dbReference type="InterPro" id="IPR036420">
    <property type="entry name" value="BRCT_dom_sf"/>
</dbReference>
<dbReference type="GeneID" id="24922874"/>
<dbReference type="EMBL" id="FN668683">
    <property type="protein sequence ID" value="CBK24232.2"/>
    <property type="molecule type" value="Genomic_DNA"/>
</dbReference>
<dbReference type="GO" id="GO:0017125">
    <property type="term" value="F:deoxycytidyl transferase activity"/>
    <property type="evidence" value="ECO:0007669"/>
    <property type="project" value="TreeGrafter"/>
</dbReference>
<dbReference type="PANTHER" id="PTHR45990:SF1">
    <property type="entry name" value="DNA REPAIR PROTEIN REV1"/>
    <property type="match status" value="1"/>
</dbReference>
<feature type="domain" description="BRCT" evidence="1">
    <location>
        <begin position="72"/>
        <end position="163"/>
    </location>
</feature>
<dbReference type="GO" id="GO:0005634">
    <property type="term" value="C:nucleus"/>
    <property type="evidence" value="ECO:0007669"/>
    <property type="project" value="TreeGrafter"/>
</dbReference>
<evidence type="ECO:0000313" key="2">
    <source>
        <dbReference type="EMBL" id="CBK24232.2"/>
    </source>
</evidence>
<dbReference type="AlphaFoldDB" id="D8M843"/>
<dbReference type="Proteomes" id="UP000008312">
    <property type="component" value="Unassembled WGS sequence"/>
</dbReference>
<dbReference type="Gene3D" id="3.40.50.10190">
    <property type="entry name" value="BRCT domain"/>
    <property type="match status" value="1"/>
</dbReference>
<dbReference type="PANTHER" id="PTHR45990">
    <property type="entry name" value="DNA REPAIR PROTEIN REV1"/>
    <property type="match status" value="1"/>
</dbReference>
<reference evidence="2" key="1">
    <citation type="submission" date="2010-02" db="EMBL/GenBank/DDBJ databases">
        <title>Sequencing and annotation of the Blastocystis hominis genome.</title>
        <authorList>
            <person name="Wincker P."/>
        </authorList>
    </citation>
    <scope>NUCLEOTIDE SEQUENCE</scope>
    <source>
        <strain evidence="2">Singapore isolate B</strain>
    </source>
</reference>
<dbReference type="Pfam" id="PF16589">
    <property type="entry name" value="BRCT_2"/>
    <property type="match status" value="1"/>
</dbReference>
<dbReference type="GO" id="GO:0003887">
    <property type="term" value="F:DNA-directed DNA polymerase activity"/>
    <property type="evidence" value="ECO:0007669"/>
    <property type="project" value="TreeGrafter"/>
</dbReference>
<dbReference type="InParanoid" id="D8M843"/>
<name>D8M843_BLAHO</name>
<proteinExistence type="predicted"/>
<protein>
    <recommendedName>
        <fullName evidence="1">BRCT domain-containing protein</fullName>
    </recommendedName>
</protein>
<dbReference type="GO" id="GO:0042276">
    <property type="term" value="P:error-prone translesion synthesis"/>
    <property type="evidence" value="ECO:0007669"/>
    <property type="project" value="TreeGrafter"/>
</dbReference>
<dbReference type="SUPFAM" id="SSF52113">
    <property type="entry name" value="BRCT domain"/>
    <property type="match status" value="1"/>
</dbReference>
<organism evidence="2">
    <name type="scientific">Blastocystis hominis</name>
    <dbReference type="NCBI Taxonomy" id="12968"/>
    <lineage>
        <taxon>Eukaryota</taxon>
        <taxon>Sar</taxon>
        <taxon>Stramenopiles</taxon>
        <taxon>Bigyra</taxon>
        <taxon>Opalozoa</taxon>
        <taxon>Opalinata</taxon>
        <taxon>Blastocystidae</taxon>
        <taxon>Blastocystis</taxon>
    </lineage>
</organism>
<accession>D8M843</accession>
<dbReference type="InterPro" id="IPR001357">
    <property type="entry name" value="BRCT_dom"/>
</dbReference>
<dbReference type="RefSeq" id="XP_012898280.1">
    <property type="nucleotide sequence ID" value="XM_013042826.1"/>
</dbReference>